<keyword evidence="1" id="KW-1133">Transmembrane helix</keyword>
<organism evidence="2 3">
    <name type="scientific">Meloidogyne enterolobii</name>
    <name type="common">Root-knot nematode worm</name>
    <name type="synonym">Meloidogyne mayaguensis</name>
    <dbReference type="NCBI Taxonomy" id="390850"/>
    <lineage>
        <taxon>Eukaryota</taxon>
        <taxon>Metazoa</taxon>
        <taxon>Ecdysozoa</taxon>
        <taxon>Nematoda</taxon>
        <taxon>Chromadorea</taxon>
        <taxon>Rhabditida</taxon>
        <taxon>Tylenchina</taxon>
        <taxon>Tylenchomorpha</taxon>
        <taxon>Tylenchoidea</taxon>
        <taxon>Meloidogynidae</taxon>
        <taxon>Meloidogyninae</taxon>
        <taxon>Meloidogyne</taxon>
    </lineage>
</organism>
<feature type="transmembrane region" description="Helical" evidence="1">
    <location>
        <begin position="29"/>
        <end position="51"/>
    </location>
</feature>
<gene>
    <name evidence="2" type="ORF">MENT_LOCUS40125</name>
</gene>
<evidence type="ECO:0000313" key="2">
    <source>
        <dbReference type="EMBL" id="CAD2187534.1"/>
    </source>
</evidence>
<protein>
    <submittedName>
        <fullName evidence="2">Uncharacterized protein</fullName>
    </submittedName>
</protein>
<name>A0A6V7WKJ7_MELEN</name>
<keyword evidence="1" id="KW-0472">Membrane</keyword>
<keyword evidence="1" id="KW-0812">Transmembrane</keyword>
<dbReference type="EMBL" id="CAJEWN010000643">
    <property type="protein sequence ID" value="CAD2187534.1"/>
    <property type="molecule type" value="Genomic_DNA"/>
</dbReference>
<dbReference type="AlphaFoldDB" id="A0A6V7WKJ7"/>
<reference evidence="2 3" key="1">
    <citation type="submission" date="2020-08" db="EMBL/GenBank/DDBJ databases">
        <authorList>
            <person name="Koutsovoulos G."/>
            <person name="Danchin GJ E."/>
        </authorList>
    </citation>
    <scope>NUCLEOTIDE SEQUENCE [LARGE SCALE GENOMIC DNA]</scope>
</reference>
<accession>A0A6V7WKJ7</accession>
<feature type="transmembrane region" description="Helical" evidence="1">
    <location>
        <begin position="6"/>
        <end position="22"/>
    </location>
</feature>
<sequence length="55" mass="6631">MFVLIPGSHACMVLLSFYLLRLNIKIKFALVYVAFWYFLICCWFILTGWQYKNCE</sequence>
<dbReference type="Proteomes" id="UP000580250">
    <property type="component" value="Unassembled WGS sequence"/>
</dbReference>
<comment type="caution">
    <text evidence="2">The sequence shown here is derived from an EMBL/GenBank/DDBJ whole genome shotgun (WGS) entry which is preliminary data.</text>
</comment>
<evidence type="ECO:0000256" key="1">
    <source>
        <dbReference type="SAM" id="Phobius"/>
    </source>
</evidence>
<evidence type="ECO:0000313" key="3">
    <source>
        <dbReference type="Proteomes" id="UP000580250"/>
    </source>
</evidence>
<proteinExistence type="predicted"/>